<dbReference type="Gene3D" id="1.20.120.450">
    <property type="entry name" value="dinb family like domain"/>
    <property type="match status" value="1"/>
</dbReference>
<feature type="domain" description="tRNA wybutosine-synthesis" evidence="1">
    <location>
        <begin position="192"/>
        <end position="224"/>
    </location>
</feature>
<dbReference type="EMBL" id="JACDUR010000006">
    <property type="protein sequence ID" value="MBA2894559.1"/>
    <property type="molecule type" value="Genomic_DNA"/>
</dbReference>
<evidence type="ECO:0000313" key="4">
    <source>
        <dbReference type="Proteomes" id="UP000530928"/>
    </source>
</evidence>
<feature type="domain" description="Mycothiol-dependent maleylpyruvate isomerase metal-binding" evidence="2">
    <location>
        <begin position="11"/>
        <end position="144"/>
    </location>
</feature>
<dbReference type="NCBIfam" id="TIGR03083">
    <property type="entry name" value="maleylpyruvate isomerase family mycothiol-dependent enzyme"/>
    <property type="match status" value="1"/>
</dbReference>
<dbReference type="AlphaFoldDB" id="A0A7W0CNQ0"/>
<dbReference type="InterPro" id="IPR034660">
    <property type="entry name" value="DinB/YfiT-like"/>
</dbReference>
<evidence type="ECO:0000313" key="3">
    <source>
        <dbReference type="EMBL" id="MBA2894559.1"/>
    </source>
</evidence>
<dbReference type="InterPro" id="IPR024344">
    <property type="entry name" value="MDMPI_metal-binding"/>
</dbReference>
<name>A0A7W0CNQ0_9ACTN</name>
<dbReference type="Proteomes" id="UP000530928">
    <property type="component" value="Unassembled WGS sequence"/>
</dbReference>
<protein>
    <submittedName>
        <fullName evidence="3">Uncharacterized protein (TIGR03084 family)</fullName>
    </submittedName>
</protein>
<dbReference type="SUPFAM" id="SSF109854">
    <property type="entry name" value="DinB/YfiT-like putative metalloenzymes"/>
    <property type="match status" value="1"/>
</dbReference>
<reference evidence="3 4" key="1">
    <citation type="submission" date="2020-07" db="EMBL/GenBank/DDBJ databases">
        <title>Genomic Encyclopedia of Type Strains, Phase IV (KMG-IV): sequencing the most valuable type-strain genomes for metagenomic binning, comparative biology and taxonomic classification.</title>
        <authorList>
            <person name="Goeker M."/>
        </authorList>
    </citation>
    <scope>NUCLEOTIDE SEQUENCE [LARGE SCALE GENOMIC DNA]</scope>
    <source>
        <strain evidence="3 4">DSM 45533</strain>
    </source>
</reference>
<gene>
    <name evidence="3" type="ORF">HNR30_005931</name>
</gene>
<dbReference type="InterPro" id="IPR013917">
    <property type="entry name" value="tRNA_wybutosine-synth"/>
</dbReference>
<dbReference type="InterPro" id="IPR017518">
    <property type="entry name" value="CHP03084"/>
</dbReference>
<accession>A0A7W0CNQ0</accession>
<proteinExistence type="predicted"/>
<comment type="caution">
    <text evidence="3">The sequence shown here is derived from an EMBL/GenBank/DDBJ whole genome shotgun (WGS) entry which is preliminary data.</text>
</comment>
<keyword evidence="4" id="KW-1185">Reference proteome</keyword>
<dbReference type="Pfam" id="PF08608">
    <property type="entry name" value="Wyosine_form"/>
    <property type="match status" value="1"/>
</dbReference>
<evidence type="ECO:0000259" key="1">
    <source>
        <dbReference type="Pfam" id="PF08608"/>
    </source>
</evidence>
<dbReference type="NCBIfam" id="TIGR03084">
    <property type="entry name" value="TIGR03084 family metal-binding protein"/>
    <property type="match status" value="1"/>
</dbReference>
<evidence type="ECO:0000259" key="2">
    <source>
        <dbReference type="Pfam" id="PF11716"/>
    </source>
</evidence>
<dbReference type="RefSeq" id="WP_181613313.1">
    <property type="nucleotide sequence ID" value="NZ_BAABAM010000004.1"/>
</dbReference>
<dbReference type="GO" id="GO:0046872">
    <property type="term" value="F:metal ion binding"/>
    <property type="evidence" value="ECO:0007669"/>
    <property type="project" value="InterPro"/>
</dbReference>
<organism evidence="3 4">
    <name type="scientific">Nonomuraea soli</name>
    <dbReference type="NCBI Taxonomy" id="1032476"/>
    <lineage>
        <taxon>Bacteria</taxon>
        <taxon>Bacillati</taxon>
        <taxon>Actinomycetota</taxon>
        <taxon>Actinomycetes</taxon>
        <taxon>Streptosporangiales</taxon>
        <taxon>Streptosporangiaceae</taxon>
        <taxon>Nonomuraea</taxon>
    </lineage>
</organism>
<dbReference type="InterPro" id="IPR017517">
    <property type="entry name" value="Maleyloyr_isom"/>
</dbReference>
<dbReference type="Pfam" id="PF11716">
    <property type="entry name" value="MDMPI_N"/>
    <property type="match status" value="1"/>
</dbReference>
<sequence>MDLIGELLDDLRAETADLNDLLRPLRSDDWELPTPAQGWAIRDQVSHLAYFDEAATRAVADPIGFRASLAEVSAQFVDDQVDESRILLAEEVAEWFSRARATMLETFATLGAKDRVPWYGPDMSAASFVTARLMETWAHGQDVADAVKVERRPTARLRHVALIGCQARPYSYAVRGLQPPSRPVRVELSLPDGTPWTHGPQDAADRVSGTALDFCLVVTQRIHRDDTGLETTGEAAAEWMGIAQAFAGPPGSGRASGANQGDTG</sequence>